<evidence type="ECO:0000313" key="2">
    <source>
        <dbReference type="EMBL" id="KAL0578868.1"/>
    </source>
</evidence>
<reference evidence="2 3" key="1">
    <citation type="submission" date="2024-02" db="EMBL/GenBank/DDBJ databases">
        <title>A draft genome for the cacao thread blight pathogen Marasmius crinis-equi.</title>
        <authorList>
            <person name="Cohen S.P."/>
            <person name="Baruah I.K."/>
            <person name="Amoako-Attah I."/>
            <person name="Bukari Y."/>
            <person name="Meinhardt L.W."/>
            <person name="Bailey B.A."/>
        </authorList>
    </citation>
    <scope>NUCLEOTIDE SEQUENCE [LARGE SCALE GENOMIC DNA]</scope>
    <source>
        <strain evidence="2 3">GH-76</strain>
    </source>
</reference>
<dbReference type="Proteomes" id="UP001465976">
    <property type="component" value="Unassembled WGS sequence"/>
</dbReference>
<name>A0ABR3FU80_9AGAR</name>
<dbReference type="EMBL" id="JBAHYK010000081">
    <property type="protein sequence ID" value="KAL0578868.1"/>
    <property type="molecule type" value="Genomic_DNA"/>
</dbReference>
<feature type="compositionally biased region" description="Basic and acidic residues" evidence="1">
    <location>
        <begin position="1"/>
        <end position="28"/>
    </location>
</feature>
<organism evidence="2 3">
    <name type="scientific">Marasmius crinis-equi</name>
    <dbReference type="NCBI Taxonomy" id="585013"/>
    <lineage>
        <taxon>Eukaryota</taxon>
        <taxon>Fungi</taxon>
        <taxon>Dikarya</taxon>
        <taxon>Basidiomycota</taxon>
        <taxon>Agaricomycotina</taxon>
        <taxon>Agaricomycetes</taxon>
        <taxon>Agaricomycetidae</taxon>
        <taxon>Agaricales</taxon>
        <taxon>Marasmiineae</taxon>
        <taxon>Marasmiaceae</taxon>
        <taxon>Marasmius</taxon>
    </lineage>
</organism>
<protein>
    <submittedName>
        <fullName evidence="2">Uncharacterized protein</fullName>
    </submittedName>
</protein>
<keyword evidence="3" id="KW-1185">Reference proteome</keyword>
<evidence type="ECO:0000256" key="1">
    <source>
        <dbReference type="SAM" id="MobiDB-lite"/>
    </source>
</evidence>
<evidence type="ECO:0000313" key="3">
    <source>
        <dbReference type="Proteomes" id="UP001465976"/>
    </source>
</evidence>
<sequence>MISSDDSEHIGRDADESFHGYKANERHRVGSRRCLGETQSFVEKLPLAQAQVADNKHGRLLAAIRLNPDSTDSDGDFDSENEGESLEIEDCAEEKVKRRERRNGMFLPWGLI</sequence>
<feature type="region of interest" description="Disordered" evidence="1">
    <location>
        <begin position="1"/>
        <end position="29"/>
    </location>
</feature>
<comment type="caution">
    <text evidence="2">The sequence shown here is derived from an EMBL/GenBank/DDBJ whole genome shotgun (WGS) entry which is preliminary data.</text>
</comment>
<accession>A0ABR3FU80</accession>
<proteinExistence type="predicted"/>
<gene>
    <name evidence="2" type="ORF">V5O48_003148</name>
</gene>